<evidence type="ECO:0000313" key="1">
    <source>
        <dbReference type="EMBL" id="SFS96592.1"/>
    </source>
</evidence>
<accession>A0A1I6U5A6</accession>
<dbReference type="Proteomes" id="UP000183209">
    <property type="component" value="Unassembled WGS sequence"/>
</dbReference>
<dbReference type="EMBL" id="FPAG01000006">
    <property type="protein sequence ID" value="SFS96592.1"/>
    <property type="molecule type" value="Genomic_DNA"/>
</dbReference>
<dbReference type="OrthoDB" id="5173551at2"/>
<evidence type="ECO:0000313" key="2">
    <source>
        <dbReference type="Proteomes" id="UP000183209"/>
    </source>
</evidence>
<dbReference type="RefSeq" id="WP_074979019.1">
    <property type="nucleotide sequence ID" value="NZ_FPAG01000006.1"/>
</dbReference>
<gene>
    <name evidence="1" type="ORF">SAMN04487906_2382</name>
</gene>
<protein>
    <submittedName>
        <fullName evidence="1">Uncharacterized protein</fullName>
    </submittedName>
</protein>
<name>A0A1I6U5A6_9FLAO</name>
<proteinExistence type="predicted"/>
<sequence length="112" mass="12968">MTSEAIHTEIIDRKTVDDIEIIQENPDNYPKGKSNIYAKNSEGKIVWYAELPLTGDIYPNPIQWNKSLNAKAKNWDEFYVDNQDTFTVSSWHSYTVSISYETGKIIQSEFTK</sequence>
<reference evidence="1 2" key="1">
    <citation type="submission" date="2016-10" db="EMBL/GenBank/DDBJ databases">
        <authorList>
            <person name="de Groot N.N."/>
        </authorList>
    </citation>
    <scope>NUCLEOTIDE SEQUENCE [LARGE SCALE GENOMIC DNA]</scope>
    <source>
        <strain evidence="1 2">CGMCC 1.6114</strain>
    </source>
</reference>
<organism evidence="1 2">
    <name type="scientific">Zhouia amylolytica</name>
    <dbReference type="NCBI Taxonomy" id="376730"/>
    <lineage>
        <taxon>Bacteria</taxon>
        <taxon>Pseudomonadati</taxon>
        <taxon>Bacteroidota</taxon>
        <taxon>Flavobacteriia</taxon>
        <taxon>Flavobacteriales</taxon>
        <taxon>Flavobacteriaceae</taxon>
        <taxon>Zhouia</taxon>
    </lineage>
</organism>
<dbReference type="AlphaFoldDB" id="A0A1I6U5A6"/>